<gene>
    <name evidence="1" type="ORF">CES85_0400</name>
</gene>
<dbReference type="Proteomes" id="UP000215256">
    <property type="component" value="Chromosome 1"/>
</dbReference>
<dbReference type="KEGG" id="och:CES85_0400"/>
<evidence type="ECO:0000313" key="2">
    <source>
        <dbReference type="Proteomes" id="UP000215256"/>
    </source>
</evidence>
<accession>A0A248UHH6</accession>
<protein>
    <submittedName>
        <fullName evidence="1">Uncharacterized protein</fullName>
    </submittedName>
</protein>
<name>A0A248UHH6_9HYPH</name>
<dbReference type="EMBL" id="CP022604">
    <property type="protein sequence ID" value="ASV86277.1"/>
    <property type="molecule type" value="Genomic_DNA"/>
</dbReference>
<organism evidence="1 2">
    <name type="scientific">Ochrobactrum quorumnocens</name>
    <dbReference type="NCBI Taxonomy" id="271865"/>
    <lineage>
        <taxon>Bacteria</taxon>
        <taxon>Pseudomonadati</taxon>
        <taxon>Pseudomonadota</taxon>
        <taxon>Alphaproteobacteria</taxon>
        <taxon>Hyphomicrobiales</taxon>
        <taxon>Brucellaceae</taxon>
        <taxon>Brucella/Ochrobactrum group</taxon>
        <taxon>Ochrobactrum</taxon>
    </lineage>
</organism>
<sequence length="50" mass="5300">MVIRRPFQCSDMSAAPICRSIGAALVFTGPFSGPVVVRAAPIKIESLEPL</sequence>
<reference evidence="1 2" key="1">
    <citation type="submission" date="2017-07" db="EMBL/GenBank/DDBJ databases">
        <title>Phylogenetic study on the rhizospheric bacterium Ochrobactrum sp. A44.</title>
        <authorList>
            <person name="Krzyzanowska D.M."/>
            <person name="Ossowicki A."/>
            <person name="Rajewska M."/>
            <person name="Maciag T."/>
            <person name="Kaczynski Z."/>
            <person name="Czerwicka M."/>
            <person name="Jafra S."/>
        </authorList>
    </citation>
    <scope>NUCLEOTIDE SEQUENCE [LARGE SCALE GENOMIC DNA]</scope>
    <source>
        <strain evidence="1 2">A44</strain>
    </source>
</reference>
<dbReference type="AlphaFoldDB" id="A0A248UHH6"/>
<evidence type="ECO:0000313" key="1">
    <source>
        <dbReference type="EMBL" id="ASV86277.1"/>
    </source>
</evidence>
<proteinExistence type="predicted"/>